<dbReference type="GO" id="GO:0016226">
    <property type="term" value="P:iron-sulfur cluster assembly"/>
    <property type="evidence" value="ECO:0007669"/>
    <property type="project" value="InterPro"/>
</dbReference>
<dbReference type="EMBL" id="CP001928">
    <property type="protein sequence ID" value="ADI38360.1"/>
    <property type="molecule type" value="Genomic_DNA"/>
</dbReference>
<dbReference type="InterPro" id="IPR023883">
    <property type="entry name" value="CHP03980_redox-disulphide"/>
</dbReference>
<dbReference type="PANTHER" id="PTHR10072:SF41">
    <property type="entry name" value="IRON-SULFUR CLUSTER ASSEMBLY 1 HOMOLOG, MITOCHONDRIAL"/>
    <property type="match status" value="1"/>
</dbReference>
<dbReference type="PANTHER" id="PTHR10072">
    <property type="entry name" value="IRON-SULFUR CLUSTER ASSEMBLY PROTEIN"/>
    <property type="match status" value="1"/>
</dbReference>
<comment type="similarity">
    <text evidence="1">Belongs to the HesB/IscA family.</text>
</comment>
<evidence type="ECO:0000259" key="2">
    <source>
        <dbReference type="Pfam" id="PF01521"/>
    </source>
</evidence>
<dbReference type="AlphaFoldDB" id="D6YW49"/>
<dbReference type="Gene3D" id="2.60.300.12">
    <property type="entry name" value="HesB-like domain"/>
    <property type="match status" value="1"/>
</dbReference>
<dbReference type="InterPro" id="IPR038062">
    <property type="entry name" value="ScdA-like_N_sf"/>
</dbReference>
<proteinExistence type="inferred from homology"/>
<name>D6YW49_WADCW</name>
<dbReference type="InterPro" id="IPR035903">
    <property type="entry name" value="HesB-like_dom_sf"/>
</dbReference>
<dbReference type="InterPro" id="IPR000361">
    <property type="entry name" value="ATAP_core_dom"/>
</dbReference>
<dbReference type="RefSeq" id="WP_013182074.1">
    <property type="nucleotide sequence ID" value="NC_014225.1"/>
</dbReference>
<dbReference type="NCBIfam" id="TIGR00049">
    <property type="entry name" value="iron-sulfur cluster assembly accessory protein"/>
    <property type="match status" value="1"/>
</dbReference>
<evidence type="ECO:0000256" key="1">
    <source>
        <dbReference type="ARBA" id="ARBA00006718"/>
    </source>
</evidence>
<dbReference type="HOGENOM" id="CLU_069054_2_0_0"/>
<organism evidence="4 5">
    <name type="scientific">Waddlia chondrophila (strain ATCC VR-1470 / WSU 86-1044)</name>
    <dbReference type="NCBI Taxonomy" id="716544"/>
    <lineage>
        <taxon>Bacteria</taxon>
        <taxon>Pseudomonadati</taxon>
        <taxon>Chlamydiota</taxon>
        <taxon>Chlamydiia</taxon>
        <taxon>Parachlamydiales</taxon>
        <taxon>Waddliaceae</taxon>
        <taxon>Waddlia</taxon>
    </lineage>
</organism>
<protein>
    <submittedName>
        <fullName evidence="4">Iron-sulfur cluster assembly accessory protein</fullName>
    </submittedName>
</protein>
<sequence>MTTQEMIHPQMTIEEILSKYPHKAQKLAQELTNAGLHCVGCQAATWETLEVGMLGHGMSQESIQRLTKKLNQVLLEETDRTTITLTPRAARKYVQILEEEGKNGWGIRFTEKMAGCNGFEYVLDYSEKAQEDDEVFISQEIEIHVNKALVDRLLGAEIDYIDALQNSGFKVTNPNVRSACGCGTSHGY</sequence>
<dbReference type="Pfam" id="PF08984">
    <property type="entry name" value="DUF1858"/>
    <property type="match status" value="1"/>
</dbReference>
<keyword evidence="5" id="KW-1185">Reference proteome</keyword>
<dbReference type="InterPro" id="IPR015077">
    <property type="entry name" value="DUF1858"/>
</dbReference>
<dbReference type="NCBIfam" id="TIGR03980">
    <property type="entry name" value="prismane_assoc"/>
    <property type="match status" value="1"/>
</dbReference>
<dbReference type="GO" id="GO:0005737">
    <property type="term" value="C:cytoplasm"/>
    <property type="evidence" value="ECO:0007669"/>
    <property type="project" value="TreeGrafter"/>
</dbReference>
<dbReference type="InterPro" id="IPR050322">
    <property type="entry name" value="Fe-S_cluster_asmbl/transfer"/>
</dbReference>
<dbReference type="Proteomes" id="UP000001505">
    <property type="component" value="Chromosome"/>
</dbReference>
<dbReference type="eggNOG" id="COG0316">
    <property type="taxonomic scope" value="Bacteria"/>
</dbReference>
<dbReference type="Pfam" id="PF01521">
    <property type="entry name" value="Fe-S_biosyn"/>
    <property type="match status" value="1"/>
</dbReference>
<evidence type="ECO:0000259" key="3">
    <source>
        <dbReference type="Pfam" id="PF08984"/>
    </source>
</evidence>
<feature type="domain" description="Core" evidence="2">
    <location>
        <begin position="82"/>
        <end position="183"/>
    </location>
</feature>
<evidence type="ECO:0000313" key="5">
    <source>
        <dbReference type="Proteomes" id="UP000001505"/>
    </source>
</evidence>
<gene>
    <name evidence="4" type="ordered locus">wcw_1000</name>
</gene>
<dbReference type="KEGG" id="wch:wcw_1000"/>
<feature type="domain" description="DUF1858" evidence="3">
    <location>
        <begin position="7"/>
        <end position="61"/>
    </location>
</feature>
<dbReference type="GO" id="GO:0051537">
    <property type="term" value="F:2 iron, 2 sulfur cluster binding"/>
    <property type="evidence" value="ECO:0007669"/>
    <property type="project" value="TreeGrafter"/>
</dbReference>
<dbReference type="SUPFAM" id="SSF140683">
    <property type="entry name" value="SP0561-like"/>
    <property type="match status" value="1"/>
</dbReference>
<dbReference type="STRING" id="716544.wcw_1000"/>
<dbReference type="Gene3D" id="1.10.3910.10">
    <property type="entry name" value="SP0561-like"/>
    <property type="match status" value="1"/>
</dbReference>
<dbReference type="OrthoDB" id="9801228at2"/>
<evidence type="ECO:0000313" key="4">
    <source>
        <dbReference type="EMBL" id="ADI38360.1"/>
    </source>
</evidence>
<accession>D6YW49</accession>
<dbReference type="InterPro" id="IPR016092">
    <property type="entry name" value="ATAP"/>
</dbReference>
<dbReference type="SUPFAM" id="SSF89360">
    <property type="entry name" value="HesB-like domain"/>
    <property type="match status" value="1"/>
</dbReference>
<reference evidence="4 5" key="1">
    <citation type="journal article" date="2010" name="PLoS ONE">
        <title>The Waddlia genome: a window into chlamydial biology.</title>
        <authorList>
            <person name="Bertelli C."/>
            <person name="Collyn F."/>
            <person name="Croxatto A."/>
            <person name="Ruckert C."/>
            <person name="Polkinghorne A."/>
            <person name="Kebbi-Beghdadi C."/>
            <person name="Goesmann A."/>
            <person name="Vaughan L."/>
            <person name="Greub G."/>
        </authorList>
    </citation>
    <scope>NUCLEOTIDE SEQUENCE [LARGE SCALE GENOMIC DNA]</scope>
    <source>
        <strain evidence="5">ATCC VR-1470 / WSU 86-1044</strain>
    </source>
</reference>